<dbReference type="InterPro" id="IPR007197">
    <property type="entry name" value="rSAM"/>
</dbReference>
<dbReference type="InterPro" id="IPR010723">
    <property type="entry name" value="HemN_C"/>
</dbReference>
<dbReference type="SFLD" id="SFLDG01065">
    <property type="entry name" value="anaerobic_coproporphyrinogen-I"/>
    <property type="match status" value="1"/>
</dbReference>
<dbReference type="PANTHER" id="PTHR13932:SF5">
    <property type="entry name" value="RADICAL S-ADENOSYL METHIONINE DOMAIN-CONTAINING PROTEIN 1, MITOCHONDRIAL"/>
    <property type="match status" value="1"/>
</dbReference>
<dbReference type="SFLD" id="SFLDF00562">
    <property type="entry name" value="HemN-like__clustered_with_heat"/>
    <property type="match status" value="1"/>
</dbReference>
<dbReference type="Pfam" id="PF04055">
    <property type="entry name" value="Radical_SAM"/>
    <property type="match status" value="1"/>
</dbReference>
<keyword evidence="3" id="KW-0560">Oxidoreductase</keyword>
<gene>
    <name evidence="3" type="primary">hemN_12</name>
    <name evidence="3" type="ORF">GALL_152050</name>
</gene>
<proteinExistence type="inferred from homology"/>
<dbReference type="AlphaFoldDB" id="A0A1J5SFD5"/>
<dbReference type="PANTHER" id="PTHR13932">
    <property type="entry name" value="COPROPORPHYRINIGEN III OXIDASE"/>
    <property type="match status" value="1"/>
</dbReference>
<comment type="similarity">
    <text evidence="1">Belongs to the anaerobic coproporphyrinogen-III oxidase family. HemW subfamily.</text>
</comment>
<dbReference type="SFLD" id="SFLDF00288">
    <property type="entry name" value="HemN-like__clustered_with_nucl"/>
    <property type="match status" value="1"/>
</dbReference>
<dbReference type="GO" id="GO:0004109">
    <property type="term" value="F:coproporphyrinogen oxidase activity"/>
    <property type="evidence" value="ECO:0007669"/>
    <property type="project" value="InterPro"/>
</dbReference>
<dbReference type="EMBL" id="MLJW01000072">
    <property type="protein sequence ID" value="OIR02752.1"/>
    <property type="molecule type" value="Genomic_DNA"/>
</dbReference>
<dbReference type="CDD" id="cd01335">
    <property type="entry name" value="Radical_SAM"/>
    <property type="match status" value="1"/>
</dbReference>
<comment type="caution">
    <text evidence="3">The sequence shown here is derived from an EMBL/GenBank/DDBJ whole genome shotgun (WGS) entry which is preliminary data.</text>
</comment>
<dbReference type="InterPro" id="IPR034505">
    <property type="entry name" value="Coproporphyrinogen-III_oxidase"/>
</dbReference>
<dbReference type="NCBIfam" id="TIGR00539">
    <property type="entry name" value="hemN_rel"/>
    <property type="match status" value="1"/>
</dbReference>
<accession>A0A1J5SFD5</accession>
<dbReference type="SUPFAM" id="SSF102114">
    <property type="entry name" value="Radical SAM enzymes"/>
    <property type="match status" value="1"/>
</dbReference>
<dbReference type="InterPro" id="IPR004559">
    <property type="entry name" value="HemW-like"/>
</dbReference>
<dbReference type="GO" id="GO:0005737">
    <property type="term" value="C:cytoplasm"/>
    <property type="evidence" value="ECO:0007669"/>
    <property type="project" value="InterPro"/>
</dbReference>
<feature type="domain" description="Radical SAM core" evidence="2">
    <location>
        <begin position="38"/>
        <end position="274"/>
    </location>
</feature>
<dbReference type="GO" id="GO:0051539">
    <property type="term" value="F:4 iron, 4 sulfur cluster binding"/>
    <property type="evidence" value="ECO:0007669"/>
    <property type="project" value="InterPro"/>
</dbReference>
<dbReference type="Gene3D" id="3.30.750.200">
    <property type="match status" value="1"/>
</dbReference>
<reference evidence="3" key="1">
    <citation type="submission" date="2016-10" db="EMBL/GenBank/DDBJ databases">
        <title>Sequence of Gallionella enrichment culture.</title>
        <authorList>
            <person name="Poehlein A."/>
            <person name="Muehling M."/>
            <person name="Daniel R."/>
        </authorList>
    </citation>
    <scope>NUCLEOTIDE SEQUENCE</scope>
</reference>
<evidence type="ECO:0000259" key="2">
    <source>
        <dbReference type="PROSITE" id="PS51918"/>
    </source>
</evidence>
<dbReference type="PROSITE" id="PS51918">
    <property type="entry name" value="RADICAL_SAM"/>
    <property type="match status" value="1"/>
</dbReference>
<evidence type="ECO:0000313" key="3">
    <source>
        <dbReference type="EMBL" id="OIR02752.1"/>
    </source>
</evidence>
<dbReference type="SFLD" id="SFLDG01082">
    <property type="entry name" value="B12-binding_domain_containing"/>
    <property type="match status" value="1"/>
</dbReference>
<dbReference type="EC" id="1.3.99.-" evidence="3"/>
<organism evidence="3">
    <name type="scientific">mine drainage metagenome</name>
    <dbReference type="NCBI Taxonomy" id="410659"/>
    <lineage>
        <taxon>unclassified sequences</taxon>
        <taxon>metagenomes</taxon>
        <taxon>ecological metagenomes</taxon>
    </lineage>
</organism>
<dbReference type="InterPro" id="IPR058240">
    <property type="entry name" value="rSAM_sf"/>
</dbReference>
<evidence type="ECO:0000256" key="1">
    <source>
        <dbReference type="ARBA" id="ARBA00006100"/>
    </source>
</evidence>
<dbReference type="GO" id="GO:0006779">
    <property type="term" value="P:porphyrin-containing compound biosynthetic process"/>
    <property type="evidence" value="ECO:0007669"/>
    <property type="project" value="InterPro"/>
</dbReference>
<sequence>MSARDIRIHRASEPASPAKLEDAAARLPHYMRAGTLQFQALPPLALYVHLPWCLRKCPYCDFNSHEWRGAHAEFPEQRYVQALIADLDAALPLIWGRRISSVFIGGGTPSLFSPGGIDAMLAQIRARVGLAPDAEITLEANPGTFERDRFAAYAQAGVNRLSIGVQSFDDAQLRTLGRVHDAAQAHAAIEEAARVMPSFNIDLMFALPGQTLDQALGEVRQALRYAPPHLSLYQLTIEPQTPFAKRPPANLPDSDQAADMQQAIADLAGGAGLDRYEVSAYARTGHLSRHNLNYWQFGDYLGIGAGAHSKLSFAHRIVRQVRWRQPERYMQQAAQGAAIETEQDVARRELPFEFLLNALRLREGFAPELYVQRTGLPLSSLQTGLQQAIRLGLLTETPDRIAATARGWELLNEVLTLFLPAPAALQAPQGI</sequence>
<protein>
    <submittedName>
        <fullName evidence="3">Oxygen-independent coproporphyrinogen-III oxidase-like protein</fullName>
        <ecNumber evidence="3">1.3.99.-</ecNumber>
    </submittedName>
</protein>
<dbReference type="InterPro" id="IPR006638">
    <property type="entry name" value="Elp3/MiaA/NifB-like_rSAM"/>
</dbReference>
<dbReference type="SFLD" id="SFLDS00029">
    <property type="entry name" value="Radical_SAM"/>
    <property type="match status" value="1"/>
</dbReference>
<dbReference type="Pfam" id="PF06969">
    <property type="entry name" value="HemN_C"/>
    <property type="match status" value="1"/>
</dbReference>
<dbReference type="SMART" id="SM00729">
    <property type="entry name" value="Elp3"/>
    <property type="match status" value="1"/>
</dbReference>
<name>A0A1J5SFD5_9ZZZZ</name>